<gene>
    <name evidence="2" type="ORF">JK364_09955</name>
</gene>
<keyword evidence="3" id="KW-1185">Reference proteome</keyword>
<dbReference type="EMBL" id="JAERRG010000002">
    <property type="protein sequence ID" value="MBL1112721.1"/>
    <property type="molecule type" value="Genomic_DNA"/>
</dbReference>
<comment type="caution">
    <text evidence="2">The sequence shown here is derived from an EMBL/GenBank/DDBJ whole genome shotgun (WGS) entry which is preliminary data.</text>
</comment>
<evidence type="ECO:0000313" key="3">
    <source>
        <dbReference type="Proteomes" id="UP000621510"/>
    </source>
</evidence>
<evidence type="ECO:0000256" key="1">
    <source>
        <dbReference type="SAM" id="MobiDB-lite"/>
    </source>
</evidence>
<sequence>MTAMIAIAAENITSGRCHDRHGTDPHDDDGHEDGRNEGTAIPPESKTDSGTIRYPIAPVSIMGGDWQGPARVGTTEDEE</sequence>
<accession>A0ABS1PLV5</accession>
<evidence type="ECO:0000313" key="2">
    <source>
        <dbReference type="EMBL" id="MBL1112721.1"/>
    </source>
</evidence>
<name>A0ABS1PLV5_9ACTN</name>
<feature type="region of interest" description="Disordered" evidence="1">
    <location>
        <begin position="1"/>
        <end position="79"/>
    </location>
</feature>
<reference evidence="2 3" key="1">
    <citation type="submission" date="2021-01" db="EMBL/GenBank/DDBJ databases">
        <title>WGS of actinomycetes isolated from Thailand.</title>
        <authorList>
            <person name="Thawai C."/>
        </authorList>
    </citation>
    <scope>NUCLEOTIDE SEQUENCE [LARGE SCALE GENOMIC DNA]</scope>
    <source>
        <strain evidence="2 3">CA3R110</strain>
    </source>
</reference>
<feature type="compositionally biased region" description="Basic and acidic residues" evidence="1">
    <location>
        <begin position="16"/>
        <end position="36"/>
    </location>
</feature>
<dbReference type="RefSeq" id="WP_201849867.1">
    <property type="nucleotide sequence ID" value="NZ_JAERRG010000002.1"/>
</dbReference>
<proteinExistence type="predicted"/>
<protein>
    <submittedName>
        <fullName evidence="2">Uncharacterized protein</fullName>
    </submittedName>
</protein>
<organism evidence="2 3">
    <name type="scientific">Streptomyces endocoffeicus</name>
    <dbReference type="NCBI Taxonomy" id="2898945"/>
    <lineage>
        <taxon>Bacteria</taxon>
        <taxon>Bacillati</taxon>
        <taxon>Actinomycetota</taxon>
        <taxon>Actinomycetes</taxon>
        <taxon>Kitasatosporales</taxon>
        <taxon>Streptomycetaceae</taxon>
        <taxon>Streptomyces</taxon>
    </lineage>
</organism>
<dbReference type="Proteomes" id="UP000621510">
    <property type="component" value="Unassembled WGS sequence"/>
</dbReference>